<evidence type="ECO:0000313" key="1">
    <source>
        <dbReference type="EMBL" id="DAE92111.1"/>
    </source>
</evidence>
<proteinExistence type="predicted"/>
<reference evidence="1" key="1">
    <citation type="journal article" date="2021" name="Proc. Natl. Acad. Sci. U.S.A.">
        <title>A Catalog of Tens of Thousands of Viruses from Human Metagenomes Reveals Hidden Associations with Chronic Diseases.</title>
        <authorList>
            <person name="Tisza M.J."/>
            <person name="Buck C.B."/>
        </authorList>
    </citation>
    <scope>NUCLEOTIDE SEQUENCE</scope>
    <source>
        <strain evidence="1">Ct5xZ3</strain>
    </source>
</reference>
<name>A0A8S5RRJ4_9CAUD</name>
<accession>A0A8S5RRJ4</accession>
<protein>
    <submittedName>
        <fullName evidence="1">Uncharacterized protein</fullName>
    </submittedName>
</protein>
<sequence>MEQCKDCDLRDFDTIACAKSELQNSINELKRKIPILRIAAKDFECPYYQRMEIKCKE</sequence>
<dbReference type="EMBL" id="BK057794">
    <property type="protein sequence ID" value="DAE92111.1"/>
    <property type="molecule type" value="Genomic_DNA"/>
</dbReference>
<organism evidence="1">
    <name type="scientific">Myoviridae sp. ct5xZ3</name>
    <dbReference type="NCBI Taxonomy" id="2827601"/>
    <lineage>
        <taxon>Viruses</taxon>
        <taxon>Duplodnaviria</taxon>
        <taxon>Heunggongvirae</taxon>
        <taxon>Uroviricota</taxon>
        <taxon>Caudoviricetes</taxon>
    </lineage>
</organism>